<evidence type="ECO:0000313" key="5">
    <source>
        <dbReference type="EMBL" id="MBB3325738.1"/>
    </source>
</evidence>
<accession>A0A7W5JT26</accession>
<evidence type="ECO:0000313" key="6">
    <source>
        <dbReference type="Proteomes" id="UP000565572"/>
    </source>
</evidence>
<dbReference type="Gene3D" id="3.90.220.20">
    <property type="entry name" value="DNA methylase specificity domains"/>
    <property type="match status" value="1"/>
</dbReference>
<dbReference type="InterPro" id="IPR052021">
    <property type="entry name" value="Type-I_RS_S_subunit"/>
</dbReference>
<comment type="similarity">
    <text evidence="1">Belongs to the type-I restriction system S methylase family.</text>
</comment>
<evidence type="ECO:0000256" key="1">
    <source>
        <dbReference type="ARBA" id="ARBA00010923"/>
    </source>
</evidence>
<dbReference type="PANTHER" id="PTHR30408:SF12">
    <property type="entry name" value="TYPE I RESTRICTION ENZYME MJAVIII SPECIFICITY SUBUNIT"/>
    <property type="match status" value="1"/>
</dbReference>
<dbReference type="RefSeq" id="WP_183336794.1">
    <property type="nucleotide sequence ID" value="NZ_JACHZG010000001.1"/>
</dbReference>
<dbReference type="PANTHER" id="PTHR30408">
    <property type="entry name" value="TYPE-1 RESTRICTION ENZYME ECOKI SPECIFICITY PROTEIN"/>
    <property type="match status" value="1"/>
</dbReference>
<evidence type="ECO:0000256" key="3">
    <source>
        <dbReference type="ARBA" id="ARBA00023125"/>
    </source>
</evidence>
<feature type="domain" description="Type I restriction modification DNA specificity" evidence="4">
    <location>
        <begin position="8"/>
        <end position="171"/>
    </location>
</feature>
<keyword evidence="2" id="KW-0680">Restriction system</keyword>
<keyword evidence="6" id="KW-1185">Reference proteome</keyword>
<organism evidence="5 6">
    <name type="scientific">Microlunatus antarcticus</name>
    <dbReference type="NCBI Taxonomy" id="53388"/>
    <lineage>
        <taxon>Bacteria</taxon>
        <taxon>Bacillati</taxon>
        <taxon>Actinomycetota</taxon>
        <taxon>Actinomycetes</taxon>
        <taxon>Propionibacteriales</taxon>
        <taxon>Propionibacteriaceae</taxon>
        <taxon>Microlunatus</taxon>
    </lineage>
</organism>
<sequence>MTHDANLRPLGEIARVVPGRTPRHLDHHLKEHPRHDRTIPFFKVGDMNGATVRITRARTHLAPDELSLLGATPLPAGTLIFPKAGGAIATNKKRTLAVDGVIDLNCMGVVASSEVEPEYLRLWFESIELSSLADGSILPQISKRRVGSLMVPVPALDEQRRIVDILGNHLSRLDGAMQEIATAAAKARNLDLSAMRRVRRAFLETAVPEVRLGDVCQTTLGKMLDAKRANGIATPYLRNINVRWRSFDLSDVKSVQLTPAETDRLRIVDGDILVCEGGEPGRCAVWDGGSKQIAF</sequence>
<dbReference type="AlphaFoldDB" id="A0A7W5JT26"/>
<evidence type="ECO:0000259" key="4">
    <source>
        <dbReference type="Pfam" id="PF01420"/>
    </source>
</evidence>
<keyword evidence="3" id="KW-0238">DNA-binding</keyword>
<dbReference type="InterPro" id="IPR044946">
    <property type="entry name" value="Restrct_endonuc_typeI_TRD_sf"/>
</dbReference>
<comment type="caution">
    <text evidence="5">The sequence shown here is derived from an EMBL/GenBank/DDBJ whole genome shotgun (WGS) entry which is preliminary data.</text>
</comment>
<gene>
    <name evidence="5" type="ORF">FHX39_000682</name>
</gene>
<dbReference type="InterPro" id="IPR000055">
    <property type="entry name" value="Restrct_endonuc_typeI_TRD"/>
</dbReference>
<dbReference type="EMBL" id="JACHZG010000001">
    <property type="protein sequence ID" value="MBB3325738.1"/>
    <property type="molecule type" value="Genomic_DNA"/>
</dbReference>
<reference evidence="5 6" key="1">
    <citation type="submission" date="2020-08" db="EMBL/GenBank/DDBJ databases">
        <title>Sequencing the genomes of 1000 actinobacteria strains.</title>
        <authorList>
            <person name="Klenk H.-P."/>
        </authorList>
    </citation>
    <scope>NUCLEOTIDE SEQUENCE [LARGE SCALE GENOMIC DNA]</scope>
    <source>
        <strain evidence="5 6">DSM 11053</strain>
    </source>
</reference>
<evidence type="ECO:0000256" key="2">
    <source>
        <dbReference type="ARBA" id="ARBA00022747"/>
    </source>
</evidence>
<dbReference type="GO" id="GO:0009307">
    <property type="term" value="P:DNA restriction-modification system"/>
    <property type="evidence" value="ECO:0007669"/>
    <property type="project" value="UniProtKB-KW"/>
</dbReference>
<dbReference type="GO" id="GO:0003677">
    <property type="term" value="F:DNA binding"/>
    <property type="evidence" value="ECO:0007669"/>
    <property type="project" value="UniProtKB-KW"/>
</dbReference>
<dbReference type="SUPFAM" id="SSF116734">
    <property type="entry name" value="DNA methylase specificity domain"/>
    <property type="match status" value="2"/>
</dbReference>
<dbReference type="Proteomes" id="UP000565572">
    <property type="component" value="Unassembled WGS sequence"/>
</dbReference>
<name>A0A7W5JT26_9ACTN</name>
<protein>
    <recommendedName>
        <fullName evidence="4">Type I restriction modification DNA specificity domain-containing protein</fullName>
    </recommendedName>
</protein>
<proteinExistence type="inferred from homology"/>
<dbReference type="Pfam" id="PF01420">
    <property type="entry name" value="Methylase_S"/>
    <property type="match status" value="1"/>
</dbReference>